<reference evidence="2 3" key="1">
    <citation type="submission" date="2020-04" db="EMBL/GenBank/DDBJ databases">
        <title>MicrobeNet Type strains.</title>
        <authorList>
            <person name="Nicholson A.C."/>
        </authorList>
    </citation>
    <scope>NUCLEOTIDE SEQUENCE [LARGE SCALE GENOMIC DNA]</scope>
    <source>
        <strain evidence="2 3">DSM 44445</strain>
    </source>
</reference>
<organism evidence="2 3">
    <name type="scientific">Nocardia veterana</name>
    <dbReference type="NCBI Taxonomy" id="132249"/>
    <lineage>
        <taxon>Bacteria</taxon>
        <taxon>Bacillati</taxon>
        <taxon>Actinomycetota</taxon>
        <taxon>Actinomycetes</taxon>
        <taxon>Mycobacteriales</taxon>
        <taxon>Nocardiaceae</taxon>
        <taxon>Nocardia</taxon>
    </lineage>
</organism>
<keyword evidence="1" id="KW-0812">Transmembrane</keyword>
<evidence type="ECO:0000256" key="1">
    <source>
        <dbReference type="SAM" id="Phobius"/>
    </source>
</evidence>
<proteinExistence type="predicted"/>
<dbReference type="Proteomes" id="UP000523447">
    <property type="component" value="Unassembled WGS sequence"/>
</dbReference>
<keyword evidence="3" id="KW-1185">Reference proteome</keyword>
<feature type="transmembrane region" description="Helical" evidence="1">
    <location>
        <begin position="7"/>
        <end position="33"/>
    </location>
</feature>
<keyword evidence="1" id="KW-1133">Transmembrane helix</keyword>
<dbReference type="RefSeq" id="WP_040723868.1">
    <property type="nucleotide sequence ID" value="NZ_CAWPHS010000008.1"/>
</dbReference>
<accession>A0A7X6LZ55</accession>
<sequence>MQHLNSLLYYILLVVRALGIVIITILSMGILISESAKSKLSPAKVLGVVGSAILAAVLFWMLPTIINYARSDATSVVPDQPIGRYR</sequence>
<dbReference type="AlphaFoldDB" id="A0A7X6LZ55"/>
<keyword evidence="1" id="KW-0472">Membrane</keyword>
<name>A0A7X6LZ55_9NOCA</name>
<evidence type="ECO:0000313" key="2">
    <source>
        <dbReference type="EMBL" id="NKY87221.1"/>
    </source>
</evidence>
<evidence type="ECO:0000313" key="3">
    <source>
        <dbReference type="Proteomes" id="UP000523447"/>
    </source>
</evidence>
<protein>
    <submittedName>
        <fullName evidence="2">Uncharacterized protein</fullName>
    </submittedName>
</protein>
<comment type="caution">
    <text evidence="2">The sequence shown here is derived from an EMBL/GenBank/DDBJ whole genome shotgun (WGS) entry which is preliminary data.</text>
</comment>
<dbReference type="EMBL" id="JAAXPE010000016">
    <property type="protein sequence ID" value="NKY87221.1"/>
    <property type="molecule type" value="Genomic_DNA"/>
</dbReference>
<feature type="transmembrane region" description="Helical" evidence="1">
    <location>
        <begin position="45"/>
        <end position="62"/>
    </location>
</feature>
<gene>
    <name evidence="2" type="ORF">HGA07_16470</name>
</gene>